<proteinExistence type="predicted"/>
<evidence type="ECO:0000313" key="3">
    <source>
        <dbReference type="Proteomes" id="UP000015104"/>
    </source>
</evidence>
<feature type="region of interest" description="Disordered" evidence="1">
    <location>
        <begin position="30"/>
        <end position="80"/>
    </location>
</feature>
<name>T1JS95_TETUR</name>
<sequence length="80" mass="9048">MIPKSSFHSCCKVSRVANEGNVHRSLATTPVGLLDANRSTSTRLIEDSTSIEHQTQPISHETKSEQQQKNEEQKQRSERE</sequence>
<reference evidence="2" key="2">
    <citation type="submission" date="2015-06" db="UniProtKB">
        <authorList>
            <consortium name="EnsemblMetazoa"/>
        </authorList>
    </citation>
    <scope>IDENTIFICATION</scope>
</reference>
<dbReference type="Proteomes" id="UP000015104">
    <property type="component" value="Unassembled WGS sequence"/>
</dbReference>
<protein>
    <submittedName>
        <fullName evidence="2">Uncharacterized protein</fullName>
    </submittedName>
</protein>
<reference evidence="3" key="1">
    <citation type="submission" date="2011-08" db="EMBL/GenBank/DDBJ databases">
        <authorList>
            <person name="Rombauts S."/>
        </authorList>
    </citation>
    <scope>NUCLEOTIDE SEQUENCE</scope>
    <source>
        <strain evidence="3">London</strain>
    </source>
</reference>
<organism evidence="2 3">
    <name type="scientific">Tetranychus urticae</name>
    <name type="common">Two-spotted spider mite</name>
    <dbReference type="NCBI Taxonomy" id="32264"/>
    <lineage>
        <taxon>Eukaryota</taxon>
        <taxon>Metazoa</taxon>
        <taxon>Ecdysozoa</taxon>
        <taxon>Arthropoda</taxon>
        <taxon>Chelicerata</taxon>
        <taxon>Arachnida</taxon>
        <taxon>Acari</taxon>
        <taxon>Acariformes</taxon>
        <taxon>Trombidiformes</taxon>
        <taxon>Prostigmata</taxon>
        <taxon>Eleutherengona</taxon>
        <taxon>Raphignathae</taxon>
        <taxon>Tetranychoidea</taxon>
        <taxon>Tetranychidae</taxon>
        <taxon>Tetranychus</taxon>
    </lineage>
</organism>
<dbReference type="HOGENOM" id="CLU_2592831_0_0_1"/>
<feature type="compositionally biased region" description="Basic and acidic residues" evidence="1">
    <location>
        <begin position="60"/>
        <end position="80"/>
    </location>
</feature>
<evidence type="ECO:0000313" key="2">
    <source>
        <dbReference type="EnsemblMetazoa" id="tetur01g09730.1"/>
    </source>
</evidence>
<dbReference type="AlphaFoldDB" id="T1JS95"/>
<dbReference type="EMBL" id="CAEY01000458">
    <property type="status" value="NOT_ANNOTATED_CDS"/>
    <property type="molecule type" value="Genomic_DNA"/>
</dbReference>
<evidence type="ECO:0000256" key="1">
    <source>
        <dbReference type="SAM" id="MobiDB-lite"/>
    </source>
</evidence>
<dbReference type="EnsemblMetazoa" id="tetur01g09730.1">
    <property type="protein sequence ID" value="tetur01g09730.1"/>
    <property type="gene ID" value="tetur01g09730"/>
</dbReference>
<feature type="compositionally biased region" description="Polar residues" evidence="1">
    <location>
        <begin position="37"/>
        <end position="59"/>
    </location>
</feature>
<accession>T1JS95</accession>
<keyword evidence="3" id="KW-1185">Reference proteome</keyword>